<dbReference type="OrthoDB" id="1250556at2759"/>
<evidence type="ECO:0000313" key="3">
    <source>
        <dbReference type="Proteomes" id="UP000250321"/>
    </source>
</evidence>
<dbReference type="PANTHER" id="PTHR33287">
    <property type="entry name" value="OS03G0453550 PROTEIN"/>
    <property type="match status" value="1"/>
</dbReference>
<name>A0A314YDU6_PRUYE</name>
<keyword evidence="1" id="KW-0472">Membrane</keyword>
<reference evidence="2 3" key="1">
    <citation type="submission" date="2018-02" db="EMBL/GenBank/DDBJ databases">
        <title>Draft genome of wild Prunus yedoensis var. nudiflora.</title>
        <authorList>
            <person name="Baek S."/>
            <person name="Kim J.-H."/>
            <person name="Choi K."/>
            <person name="Kim G.-B."/>
            <person name="Cho A."/>
            <person name="Jang H."/>
            <person name="Shin C.-H."/>
            <person name="Yu H.-J."/>
            <person name="Mun J.-H."/>
        </authorList>
    </citation>
    <scope>NUCLEOTIDE SEQUENCE [LARGE SCALE GENOMIC DNA]</scope>
    <source>
        <strain evidence="3">cv. Jeju island</strain>
        <tissue evidence="2">Leaf</tissue>
    </source>
</reference>
<feature type="transmembrane region" description="Helical" evidence="1">
    <location>
        <begin position="65"/>
        <end position="83"/>
    </location>
</feature>
<sequence length="190" mass="22212">MPPSKDDLNKSFVELGSINKRQEKTVRYFEETTIRLVIAYVFTQTLIYFSISLQNPASSISCQHWWIPFCLSSLIAVIFGIGFKRFVTKWERTSYHYDMNFLERELIYHRIVLLQESQGRPSDQATTYDEEQPKGLQCDMVRFEDAINTPSPVRRGSARLTDLQGVSVEKLLLKKKMRKRCCGEVQIWCL</sequence>
<evidence type="ECO:0000313" key="2">
    <source>
        <dbReference type="EMBL" id="PQQ02548.1"/>
    </source>
</evidence>
<dbReference type="PANTHER" id="PTHR33287:SF8">
    <property type="entry name" value="TRANSMEMBRANE PROTEIN 188"/>
    <property type="match status" value="1"/>
</dbReference>
<proteinExistence type="predicted"/>
<protein>
    <submittedName>
        <fullName evidence="2">Uncharacterized protein</fullName>
    </submittedName>
</protein>
<keyword evidence="1" id="KW-1133">Transmembrane helix</keyword>
<accession>A0A314YDU6</accession>
<feature type="transmembrane region" description="Helical" evidence="1">
    <location>
        <begin position="34"/>
        <end position="53"/>
    </location>
</feature>
<dbReference type="EMBL" id="PJQY01001456">
    <property type="protein sequence ID" value="PQQ02548.1"/>
    <property type="molecule type" value="Genomic_DNA"/>
</dbReference>
<evidence type="ECO:0000256" key="1">
    <source>
        <dbReference type="SAM" id="Phobius"/>
    </source>
</evidence>
<dbReference type="AlphaFoldDB" id="A0A314YDU6"/>
<dbReference type="Proteomes" id="UP000250321">
    <property type="component" value="Unassembled WGS sequence"/>
</dbReference>
<keyword evidence="3" id="KW-1185">Reference proteome</keyword>
<keyword evidence="1" id="KW-0812">Transmembrane</keyword>
<comment type="caution">
    <text evidence="2">The sequence shown here is derived from an EMBL/GenBank/DDBJ whole genome shotgun (WGS) entry which is preliminary data.</text>
</comment>
<organism evidence="2 3">
    <name type="scientific">Prunus yedoensis var. nudiflora</name>
    <dbReference type="NCBI Taxonomy" id="2094558"/>
    <lineage>
        <taxon>Eukaryota</taxon>
        <taxon>Viridiplantae</taxon>
        <taxon>Streptophyta</taxon>
        <taxon>Embryophyta</taxon>
        <taxon>Tracheophyta</taxon>
        <taxon>Spermatophyta</taxon>
        <taxon>Magnoliopsida</taxon>
        <taxon>eudicotyledons</taxon>
        <taxon>Gunneridae</taxon>
        <taxon>Pentapetalae</taxon>
        <taxon>rosids</taxon>
        <taxon>fabids</taxon>
        <taxon>Rosales</taxon>
        <taxon>Rosaceae</taxon>
        <taxon>Amygdaloideae</taxon>
        <taxon>Amygdaleae</taxon>
        <taxon>Prunus</taxon>
    </lineage>
</organism>
<gene>
    <name evidence="2" type="ORF">Pyn_24719</name>
</gene>